<dbReference type="InterPro" id="IPR036271">
    <property type="entry name" value="Tet_transcr_reg_TetR-rel_C_sf"/>
</dbReference>
<dbReference type="InterPro" id="IPR001647">
    <property type="entry name" value="HTH_TetR"/>
</dbReference>
<feature type="domain" description="HTH tetR-type" evidence="3">
    <location>
        <begin position="8"/>
        <end position="68"/>
    </location>
</feature>
<dbReference type="EMBL" id="STGU01000013">
    <property type="protein sequence ID" value="THV32851.1"/>
    <property type="molecule type" value="Genomic_DNA"/>
</dbReference>
<evidence type="ECO:0000259" key="3">
    <source>
        <dbReference type="PROSITE" id="PS50977"/>
    </source>
</evidence>
<proteinExistence type="predicted"/>
<evidence type="ECO:0000256" key="1">
    <source>
        <dbReference type="ARBA" id="ARBA00023125"/>
    </source>
</evidence>
<protein>
    <submittedName>
        <fullName evidence="4">TetR family transcriptional regulator</fullName>
    </submittedName>
</protein>
<dbReference type="GO" id="GO:0003700">
    <property type="term" value="F:DNA-binding transcription factor activity"/>
    <property type="evidence" value="ECO:0007669"/>
    <property type="project" value="TreeGrafter"/>
</dbReference>
<dbReference type="InterPro" id="IPR050109">
    <property type="entry name" value="HTH-type_TetR-like_transc_reg"/>
</dbReference>
<dbReference type="PANTHER" id="PTHR30055">
    <property type="entry name" value="HTH-TYPE TRANSCRIPTIONAL REGULATOR RUTR"/>
    <property type="match status" value="1"/>
</dbReference>
<evidence type="ECO:0000313" key="4">
    <source>
        <dbReference type="EMBL" id="THV32851.1"/>
    </source>
</evidence>
<dbReference type="Pfam" id="PF00440">
    <property type="entry name" value="TetR_N"/>
    <property type="match status" value="1"/>
</dbReference>
<gene>
    <name evidence="4" type="ORF">FAA86_19440</name>
</gene>
<dbReference type="AlphaFoldDB" id="A0A4S8PRL1"/>
<dbReference type="PANTHER" id="PTHR30055:SF235">
    <property type="entry name" value="TRANSCRIPTIONAL REGULATORY PROTEIN"/>
    <property type="match status" value="1"/>
</dbReference>
<organism evidence="4 5">
    <name type="scientific">Rhizobium rosettiformans W3</name>
    <dbReference type="NCBI Taxonomy" id="538378"/>
    <lineage>
        <taxon>Bacteria</taxon>
        <taxon>Pseudomonadati</taxon>
        <taxon>Pseudomonadota</taxon>
        <taxon>Alphaproteobacteria</taxon>
        <taxon>Hyphomicrobiales</taxon>
        <taxon>Rhizobiaceae</taxon>
        <taxon>Rhizobium/Agrobacterium group</taxon>
        <taxon>Rhizobium</taxon>
    </lineage>
</organism>
<evidence type="ECO:0000313" key="5">
    <source>
        <dbReference type="Proteomes" id="UP000307378"/>
    </source>
</evidence>
<comment type="caution">
    <text evidence="4">The sequence shown here is derived from an EMBL/GenBank/DDBJ whole genome shotgun (WGS) entry which is preliminary data.</text>
</comment>
<dbReference type="SUPFAM" id="SSF46689">
    <property type="entry name" value="Homeodomain-like"/>
    <property type="match status" value="1"/>
</dbReference>
<dbReference type="Pfam" id="PF17920">
    <property type="entry name" value="TetR_C_16"/>
    <property type="match status" value="1"/>
</dbReference>
<accession>A0A4S8PRL1</accession>
<keyword evidence="1 2" id="KW-0238">DNA-binding</keyword>
<dbReference type="Proteomes" id="UP000307378">
    <property type="component" value="Unassembled WGS sequence"/>
</dbReference>
<sequence length="201" mass="22039">MIFPAPEDATRDRILKAAILRFSSHSYEETGLRDIASDVGVDMAYVHRSFGSKEKLFREAVKAIVRPEVWLVGEASELHVTLAKEVLAEKGANEIRSFDVLARSFSSPEASRVFRELIDEGLVKPMASKCPVVSEQRASMVAAFLAGVSILRDVIGTPALQSGGNDRELMALVSQVVEFIMNEDKGCQTMTTAVPISREPQ</sequence>
<dbReference type="GO" id="GO:0000976">
    <property type="term" value="F:transcription cis-regulatory region binding"/>
    <property type="evidence" value="ECO:0007669"/>
    <property type="project" value="TreeGrafter"/>
</dbReference>
<reference evidence="4 5" key="1">
    <citation type="submission" date="2019-04" db="EMBL/GenBank/DDBJ databases">
        <title>genome sequence of strain W3.</title>
        <authorList>
            <person name="Gao J."/>
            <person name="Sun J."/>
        </authorList>
    </citation>
    <scope>NUCLEOTIDE SEQUENCE [LARGE SCALE GENOMIC DNA]</scope>
    <source>
        <strain evidence="4 5">W3</strain>
    </source>
</reference>
<dbReference type="InterPro" id="IPR009057">
    <property type="entry name" value="Homeodomain-like_sf"/>
</dbReference>
<name>A0A4S8PRL1_9HYPH</name>
<dbReference type="SUPFAM" id="SSF48498">
    <property type="entry name" value="Tetracyclin repressor-like, C-terminal domain"/>
    <property type="match status" value="1"/>
</dbReference>
<feature type="DNA-binding region" description="H-T-H motif" evidence="2">
    <location>
        <begin position="31"/>
        <end position="50"/>
    </location>
</feature>
<dbReference type="InterPro" id="IPR041678">
    <property type="entry name" value="TetR_C_16"/>
</dbReference>
<dbReference type="Gene3D" id="1.10.357.10">
    <property type="entry name" value="Tetracycline Repressor, domain 2"/>
    <property type="match status" value="1"/>
</dbReference>
<evidence type="ECO:0000256" key="2">
    <source>
        <dbReference type="PROSITE-ProRule" id="PRU00335"/>
    </source>
</evidence>
<dbReference type="PROSITE" id="PS50977">
    <property type="entry name" value="HTH_TETR_2"/>
    <property type="match status" value="1"/>
</dbReference>